<reference evidence="1 2" key="1">
    <citation type="submission" date="2017-06" db="EMBL/GenBank/DDBJ databases">
        <authorList>
            <person name="Varghese N."/>
            <person name="Submissions S."/>
        </authorList>
    </citation>
    <scope>NUCLEOTIDE SEQUENCE [LARGE SCALE GENOMIC DNA]</scope>
    <source>
        <strain evidence="1 2">DSM 26989</strain>
    </source>
</reference>
<evidence type="ECO:0000313" key="2">
    <source>
        <dbReference type="Proteomes" id="UP000198427"/>
    </source>
</evidence>
<dbReference type="EMBL" id="FZNZ01000046">
    <property type="protein sequence ID" value="SNS12822.1"/>
    <property type="molecule type" value="Genomic_DNA"/>
</dbReference>
<protein>
    <submittedName>
        <fullName evidence="1">Uncharacterized protein</fullName>
    </submittedName>
</protein>
<dbReference type="RefSeq" id="WP_141240434.1">
    <property type="nucleotide sequence ID" value="NZ_CP023864.1"/>
</dbReference>
<keyword evidence="2" id="KW-1185">Reference proteome</keyword>
<accession>A0AA94S0W4</accession>
<dbReference type="Proteomes" id="UP000198427">
    <property type="component" value="Unassembled WGS sequence"/>
</dbReference>
<gene>
    <name evidence="1" type="ORF">SAMN06265364_14611</name>
</gene>
<dbReference type="AlphaFoldDB" id="A0AA94S0W4"/>
<name>A0AA94S0W4_9BACT</name>
<comment type="caution">
    <text evidence="1">The sequence shown here is derived from an EMBL/GenBank/DDBJ whole genome shotgun (WGS) entry which is preliminary data.</text>
</comment>
<evidence type="ECO:0000313" key="1">
    <source>
        <dbReference type="EMBL" id="SNS12822.1"/>
    </source>
</evidence>
<proteinExistence type="predicted"/>
<organism evidence="1 2">
    <name type="scientific">Prevotella jejuni</name>
    <dbReference type="NCBI Taxonomy" id="1177574"/>
    <lineage>
        <taxon>Bacteria</taxon>
        <taxon>Pseudomonadati</taxon>
        <taxon>Bacteroidota</taxon>
        <taxon>Bacteroidia</taxon>
        <taxon>Bacteroidales</taxon>
        <taxon>Prevotellaceae</taxon>
        <taxon>Prevotella</taxon>
    </lineage>
</organism>
<dbReference type="GeneID" id="94030328"/>
<sequence length="79" mass="9314">MKKLKEKLEKRQENGAEKIEMSYTYRTIRAAKHLRTLSKNGERGVRRGREDKCDKKGGCIKNLFKIVFTHGKKFYIPLN</sequence>